<dbReference type="RefSeq" id="XP_036358555.1">
    <property type="nucleotide sequence ID" value="XM_036502662.1"/>
</dbReference>
<proteinExistence type="predicted"/>
<dbReference type="Proteomes" id="UP000515154">
    <property type="component" value="Linkage group LG4"/>
</dbReference>
<name>A0A7E6EUC8_9MOLL</name>
<evidence type="ECO:0000313" key="2">
    <source>
        <dbReference type="RefSeq" id="XP_036358555.1"/>
    </source>
</evidence>
<sequence>MLRDERNAVCFGYDLLSIGALRGKMINQFIRILLPYTGYGAFEIVALPYCPQTFSIPLTPIHSETKLNVTNTAKNVSNLEAVISKMSQTIQSKLDLNNRSTDHFNVIIYFDSSVNIITPNIIEEIGKLRKLNCKIFLVNIGYNLMPQHLILKSLNCHILQVPTYEDMLIKARNTPFYFRPLLNLS</sequence>
<reference evidence="2" key="1">
    <citation type="submission" date="2025-08" db="UniProtKB">
        <authorList>
            <consortium name="RefSeq"/>
        </authorList>
    </citation>
    <scope>IDENTIFICATION</scope>
</reference>
<organism evidence="1 2">
    <name type="scientific">Octopus sinensis</name>
    <name type="common">East Asian common octopus</name>
    <dbReference type="NCBI Taxonomy" id="2607531"/>
    <lineage>
        <taxon>Eukaryota</taxon>
        <taxon>Metazoa</taxon>
        <taxon>Spiralia</taxon>
        <taxon>Lophotrochozoa</taxon>
        <taxon>Mollusca</taxon>
        <taxon>Cephalopoda</taxon>
        <taxon>Coleoidea</taxon>
        <taxon>Octopodiformes</taxon>
        <taxon>Octopoda</taxon>
        <taxon>Incirrata</taxon>
        <taxon>Octopodidae</taxon>
        <taxon>Octopus</taxon>
    </lineage>
</organism>
<protein>
    <submittedName>
        <fullName evidence="2">Uncharacterized protein LOC118763242</fullName>
    </submittedName>
</protein>
<keyword evidence="1" id="KW-1185">Reference proteome</keyword>
<gene>
    <name evidence="2" type="primary">LOC118763242</name>
</gene>
<dbReference type="KEGG" id="osn:118763242"/>
<evidence type="ECO:0000313" key="1">
    <source>
        <dbReference type="Proteomes" id="UP000515154"/>
    </source>
</evidence>
<accession>A0A7E6EUC8</accession>
<dbReference type="AlphaFoldDB" id="A0A7E6EUC8"/>